<evidence type="ECO:0000313" key="2">
    <source>
        <dbReference type="Proteomes" id="UP001375539"/>
    </source>
</evidence>
<accession>A0ACC6Q939</accession>
<organism evidence="1 2">
    <name type="scientific">Streptomyces pratisoli</name>
    <dbReference type="NCBI Taxonomy" id="3139917"/>
    <lineage>
        <taxon>Bacteria</taxon>
        <taxon>Bacillati</taxon>
        <taxon>Actinomycetota</taxon>
        <taxon>Actinomycetes</taxon>
        <taxon>Kitasatosporales</taxon>
        <taxon>Streptomycetaceae</taxon>
        <taxon>Streptomyces</taxon>
    </lineage>
</organism>
<dbReference type="EMBL" id="JBBKAI010000001">
    <property type="protein sequence ID" value="MEJ8654970.1"/>
    <property type="molecule type" value="Genomic_DNA"/>
</dbReference>
<comment type="caution">
    <text evidence="1">The sequence shown here is derived from an EMBL/GenBank/DDBJ whole genome shotgun (WGS) entry which is preliminary data.</text>
</comment>
<keyword evidence="2" id="KW-1185">Reference proteome</keyword>
<evidence type="ECO:0000313" key="1">
    <source>
        <dbReference type="EMBL" id="MEJ8654970.1"/>
    </source>
</evidence>
<proteinExistence type="predicted"/>
<protein>
    <submittedName>
        <fullName evidence="1">Uncharacterized protein</fullName>
    </submittedName>
</protein>
<sequence>MPRAVRESTNSRASERAAQKIRRLEQGHEYAAAQLIALGAPRPRPGCDPAVWLRNALAAVGARNIRHRGAHRYVFRLGRNRQEREEVRLGLPVLQPYPKRPDPEPAEA</sequence>
<reference evidence="1" key="1">
    <citation type="submission" date="2024-03" db="EMBL/GenBank/DDBJ databases">
        <title>Novel Streptomyces species of biotechnological and ecological value are a feature of Machair soil.</title>
        <authorList>
            <person name="Prole J.R."/>
            <person name="Goodfellow M."/>
            <person name="Allenby N."/>
            <person name="Ward A.C."/>
        </authorList>
    </citation>
    <scope>NUCLEOTIDE SEQUENCE</scope>
    <source>
        <strain evidence="1">MS1.AVA.4</strain>
    </source>
</reference>
<gene>
    <name evidence="1" type="ORF">WKI58_00190</name>
</gene>
<name>A0ACC6Q939_9ACTN</name>
<dbReference type="Proteomes" id="UP001375539">
    <property type="component" value="Unassembled WGS sequence"/>
</dbReference>